<dbReference type="InterPro" id="IPR021994">
    <property type="entry name" value="DUF3592"/>
</dbReference>
<comment type="caution">
    <text evidence="3">The sequence shown here is derived from an EMBL/GenBank/DDBJ whole genome shotgun (WGS) entry which is preliminary data.</text>
</comment>
<keyword evidence="1" id="KW-0472">Membrane</keyword>
<keyword evidence="4" id="KW-1185">Reference proteome</keyword>
<proteinExistence type="predicted"/>
<evidence type="ECO:0000256" key="1">
    <source>
        <dbReference type="SAM" id="Phobius"/>
    </source>
</evidence>
<feature type="transmembrane region" description="Helical" evidence="1">
    <location>
        <begin position="6"/>
        <end position="23"/>
    </location>
</feature>
<protein>
    <recommendedName>
        <fullName evidence="2">DUF3592 domain-containing protein</fullName>
    </recommendedName>
</protein>
<dbReference type="Proteomes" id="UP001501447">
    <property type="component" value="Unassembled WGS sequence"/>
</dbReference>
<name>A0ABP6CDT6_9ACTN</name>
<keyword evidence="1" id="KW-1133">Transmembrane helix</keyword>
<gene>
    <name evidence="3" type="ORF">GCM10009863_32800</name>
</gene>
<evidence type="ECO:0000259" key="2">
    <source>
        <dbReference type="Pfam" id="PF12158"/>
    </source>
</evidence>
<evidence type="ECO:0000313" key="3">
    <source>
        <dbReference type="EMBL" id="GAA2616503.1"/>
    </source>
</evidence>
<sequence length="131" mass="14229">MWLSVLFLLIGPVIIGFGVREAAHQRRLRSQGIRTEGRVVRHRRKSGNEGPVSFAVVNFVDTQGSPREFQHRASGVKGLPVGGHVPVLYLPGAPESARLDLSAKRFQTVGMPFAGGLGFMAIAVWMLSTAH</sequence>
<feature type="transmembrane region" description="Helical" evidence="1">
    <location>
        <begin position="108"/>
        <end position="128"/>
    </location>
</feature>
<accession>A0ABP6CDT6</accession>
<evidence type="ECO:0000313" key="4">
    <source>
        <dbReference type="Proteomes" id="UP001501447"/>
    </source>
</evidence>
<dbReference type="Pfam" id="PF12158">
    <property type="entry name" value="DUF3592"/>
    <property type="match status" value="1"/>
</dbReference>
<reference evidence="4" key="1">
    <citation type="journal article" date="2019" name="Int. J. Syst. Evol. Microbiol.">
        <title>The Global Catalogue of Microorganisms (GCM) 10K type strain sequencing project: providing services to taxonomists for standard genome sequencing and annotation.</title>
        <authorList>
            <consortium name="The Broad Institute Genomics Platform"/>
            <consortium name="The Broad Institute Genome Sequencing Center for Infectious Disease"/>
            <person name="Wu L."/>
            <person name="Ma J."/>
        </authorList>
    </citation>
    <scope>NUCLEOTIDE SEQUENCE [LARGE SCALE GENOMIC DNA]</scope>
    <source>
        <strain evidence="4">JCM 16373</strain>
    </source>
</reference>
<keyword evidence="1" id="KW-0812">Transmembrane</keyword>
<organism evidence="3 4">
    <name type="scientific">Streptomyces axinellae</name>
    <dbReference type="NCBI Taxonomy" id="552788"/>
    <lineage>
        <taxon>Bacteria</taxon>
        <taxon>Bacillati</taxon>
        <taxon>Actinomycetota</taxon>
        <taxon>Actinomycetes</taxon>
        <taxon>Kitasatosporales</taxon>
        <taxon>Streptomycetaceae</taxon>
        <taxon>Streptomyces</taxon>
    </lineage>
</organism>
<dbReference type="EMBL" id="BAAARJ010000009">
    <property type="protein sequence ID" value="GAA2616503.1"/>
    <property type="molecule type" value="Genomic_DNA"/>
</dbReference>
<feature type="domain" description="DUF3592" evidence="2">
    <location>
        <begin position="35"/>
        <end position="100"/>
    </location>
</feature>